<dbReference type="Proteomes" id="UP000053070">
    <property type="component" value="Unassembled WGS sequence"/>
</dbReference>
<dbReference type="InterPro" id="IPR036926">
    <property type="entry name" value="Thymidate_synth/dCMP_Mease_sf"/>
</dbReference>
<proteinExistence type="predicted"/>
<dbReference type="GO" id="GO:0006231">
    <property type="term" value="P:dTMP biosynthetic process"/>
    <property type="evidence" value="ECO:0007669"/>
    <property type="project" value="InterPro"/>
</dbReference>
<evidence type="ECO:0000313" key="3">
    <source>
        <dbReference type="Proteomes" id="UP000053070"/>
    </source>
</evidence>
<dbReference type="PANTHER" id="PTHR11548:SF9">
    <property type="entry name" value="THYMIDYLATE SYNTHASE"/>
    <property type="match status" value="1"/>
</dbReference>
<dbReference type="Gene3D" id="3.30.572.10">
    <property type="entry name" value="Thymidylate synthase/dCMP hydroxymethylase domain"/>
    <property type="match status" value="1"/>
</dbReference>
<keyword evidence="3" id="KW-1185">Reference proteome</keyword>
<dbReference type="STRING" id="502682.BMF35_a1227"/>
<gene>
    <name evidence="2" type="ORF">AAW01_11135</name>
</gene>
<dbReference type="InterPro" id="IPR000398">
    <property type="entry name" value="Thymidylate_synthase"/>
</dbReference>
<evidence type="ECO:0000313" key="2">
    <source>
        <dbReference type="EMBL" id="KLE31980.1"/>
    </source>
</evidence>
<dbReference type="GO" id="GO:0005829">
    <property type="term" value="C:cytosol"/>
    <property type="evidence" value="ECO:0007669"/>
    <property type="project" value="TreeGrafter"/>
</dbReference>
<organism evidence="2 3">
    <name type="scientific">Aurantiacibacter gangjinensis</name>
    <dbReference type="NCBI Taxonomy" id="502682"/>
    <lineage>
        <taxon>Bacteria</taxon>
        <taxon>Pseudomonadati</taxon>
        <taxon>Pseudomonadota</taxon>
        <taxon>Alphaproteobacteria</taxon>
        <taxon>Sphingomonadales</taxon>
        <taxon>Erythrobacteraceae</taxon>
        <taxon>Aurantiacibacter</taxon>
    </lineage>
</organism>
<dbReference type="InterPro" id="IPR045097">
    <property type="entry name" value="Thymidate_synth/dCMP_Mease"/>
</dbReference>
<accession>A0A0G9MMR1</accession>
<sequence length="326" mass="37027">MEFRADGLDDLLAQLYPFILETGVENVGSKGRHLDTIGTTLRLTDPRARLSRSMRRAKPFSAIGELLWYLSGTDEASFMDPYHRYYSQDGAPSEVADAYGPRLRGRLPEKGFDYDQLQFVLETLREKPGSRRAIIQIYDSADRTLERDVPCTTTLQFHGRGDQLHMTTTMRSNDAYIGLPHDLFCFTMLQEMVATRLRLGLGEYVHFAGSMHIYESNLAAARGYLHEGYHRIAPMPAMPAGDPFEAFAKLMQVETRIRDGDAVDFDGLGFDSYYEDIARLVLVNFRSDDAGEVTRAMRGLTHREYHTYMDDRDGVVPVGKRETVAR</sequence>
<dbReference type="KEGG" id="egn:BMF35_a1227"/>
<dbReference type="Pfam" id="PF00303">
    <property type="entry name" value="Thymidylat_synt"/>
    <property type="match status" value="1"/>
</dbReference>
<protein>
    <submittedName>
        <fullName evidence="2">Uncharacterized protein</fullName>
    </submittedName>
</protein>
<dbReference type="RefSeq" id="WP_047007329.1">
    <property type="nucleotide sequence ID" value="NZ_CP018097.1"/>
</dbReference>
<reference evidence="2 3" key="1">
    <citation type="submission" date="2015-04" db="EMBL/GenBank/DDBJ databases">
        <title>The draft genome sequence of Erythrobacr gangjinensis K7-2.</title>
        <authorList>
            <person name="Zhuang L."/>
            <person name="Liu Y."/>
            <person name="Shao Z."/>
        </authorList>
    </citation>
    <scope>NUCLEOTIDE SEQUENCE [LARGE SCALE GENOMIC DNA]</scope>
    <source>
        <strain evidence="2 3">K7-2</strain>
    </source>
</reference>
<dbReference type="PRINTS" id="PR00108">
    <property type="entry name" value="THYMDSNTHASE"/>
</dbReference>
<name>A0A0G9MMR1_9SPHN</name>
<dbReference type="PATRIC" id="fig|502682.8.peg.2267"/>
<dbReference type="SUPFAM" id="SSF55831">
    <property type="entry name" value="Thymidylate synthase/dCMP hydroxymethylase"/>
    <property type="match status" value="1"/>
</dbReference>
<feature type="domain" description="Thymidylate synthase/dCMP hydroxymethylase" evidence="1">
    <location>
        <begin position="54"/>
        <end position="226"/>
    </location>
</feature>
<evidence type="ECO:0000259" key="1">
    <source>
        <dbReference type="Pfam" id="PF00303"/>
    </source>
</evidence>
<dbReference type="InterPro" id="IPR023451">
    <property type="entry name" value="Thymidate_synth/dCMP_Mease_dom"/>
</dbReference>
<comment type="caution">
    <text evidence="2">The sequence shown here is derived from an EMBL/GenBank/DDBJ whole genome shotgun (WGS) entry which is preliminary data.</text>
</comment>
<dbReference type="PANTHER" id="PTHR11548">
    <property type="entry name" value="THYMIDYLATE SYNTHASE 1"/>
    <property type="match status" value="1"/>
</dbReference>
<dbReference type="AlphaFoldDB" id="A0A0G9MMR1"/>
<dbReference type="GO" id="GO:0004799">
    <property type="term" value="F:thymidylate synthase activity"/>
    <property type="evidence" value="ECO:0007669"/>
    <property type="project" value="InterPro"/>
</dbReference>
<dbReference type="EMBL" id="LBHC01000002">
    <property type="protein sequence ID" value="KLE31980.1"/>
    <property type="molecule type" value="Genomic_DNA"/>
</dbReference>
<dbReference type="CDD" id="cd00351">
    <property type="entry name" value="TS_Pyrimidine_HMase"/>
    <property type="match status" value="1"/>
</dbReference>